<dbReference type="Gene3D" id="1.10.10.10">
    <property type="entry name" value="Winged helix-like DNA-binding domain superfamily/Winged helix DNA-binding domain"/>
    <property type="match status" value="1"/>
</dbReference>
<dbReference type="GO" id="GO:0003700">
    <property type="term" value="F:DNA-binding transcription factor activity"/>
    <property type="evidence" value="ECO:0007669"/>
    <property type="project" value="InterPro"/>
</dbReference>
<evidence type="ECO:0000256" key="3">
    <source>
        <dbReference type="ARBA" id="ARBA00023163"/>
    </source>
</evidence>
<dbReference type="PANTHER" id="PTHR33154:SF33">
    <property type="entry name" value="TRANSCRIPTIONAL REPRESSOR SDPR"/>
    <property type="match status" value="1"/>
</dbReference>
<evidence type="ECO:0000259" key="4">
    <source>
        <dbReference type="PROSITE" id="PS50987"/>
    </source>
</evidence>
<evidence type="ECO:0000256" key="1">
    <source>
        <dbReference type="ARBA" id="ARBA00023015"/>
    </source>
</evidence>
<keyword evidence="1" id="KW-0805">Transcription regulation</keyword>
<dbReference type="InterPro" id="IPR011991">
    <property type="entry name" value="ArsR-like_HTH"/>
</dbReference>
<protein>
    <submittedName>
        <fullName evidence="5">ArsR family transcriptional regulator</fullName>
    </submittedName>
</protein>
<dbReference type="InterPro" id="IPR036388">
    <property type="entry name" value="WH-like_DNA-bd_sf"/>
</dbReference>
<dbReference type="InterPro" id="IPR051081">
    <property type="entry name" value="HTH_MetalResp_TranReg"/>
</dbReference>
<accession>A0A7C4MPQ8</accession>
<dbReference type="PRINTS" id="PR00778">
    <property type="entry name" value="HTHARSR"/>
</dbReference>
<dbReference type="GO" id="GO:0003677">
    <property type="term" value="F:DNA binding"/>
    <property type="evidence" value="ECO:0007669"/>
    <property type="project" value="UniProtKB-KW"/>
</dbReference>
<evidence type="ECO:0000313" key="5">
    <source>
        <dbReference type="EMBL" id="HGU32085.1"/>
    </source>
</evidence>
<dbReference type="EMBL" id="DSUH01000100">
    <property type="protein sequence ID" value="HGU32085.1"/>
    <property type="molecule type" value="Genomic_DNA"/>
</dbReference>
<feature type="domain" description="HTH arsR-type" evidence="4">
    <location>
        <begin position="1"/>
        <end position="93"/>
    </location>
</feature>
<dbReference type="AlphaFoldDB" id="A0A7C4MPQ8"/>
<dbReference type="Pfam" id="PF01022">
    <property type="entry name" value="HTH_5"/>
    <property type="match status" value="1"/>
</dbReference>
<keyword evidence="3" id="KW-0804">Transcription</keyword>
<comment type="caution">
    <text evidence="5">The sequence shown here is derived from an EMBL/GenBank/DDBJ whole genome shotgun (WGS) entry which is preliminary data.</text>
</comment>
<dbReference type="PANTHER" id="PTHR33154">
    <property type="entry name" value="TRANSCRIPTIONAL REGULATOR, ARSR FAMILY"/>
    <property type="match status" value="1"/>
</dbReference>
<proteinExistence type="predicted"/>
<organism evidence="5">
    <name type="scientific">Desulfatirhabdium butyrativorans</name>
    <dbReference type="NCBI Taxonomy" id="340467"/>
    <lineage>
        <taxon>Bacteria</taxon>
        <taxon>Pseudomonadati</taxon>
        <taxon>Thermodesulfobacteriota</taxon>
        <taxon>Desulfobacteria</taxon>
        <taxon>Desulfobacterales</taxon>
        <taxon>Desulfatirhabdiaceae</taxon>
        <taxon>Desulfatirhabdium</taxon>
    </lineage>
</organism>
<keyword evidence="2" id="KW-0238">DNA-binding</keyword>
<dbReference type="NCBIfam" id="NF033788">
    <property type="entry name" value="HTH_metalloreg"/>
    <property type="match status" value="1"/>
</dbReference>
<sequence length="127" mass="14534">MDEFLKVMKALSDINRVKILKALQQRSMCVCELQRLLDVPQPTVSKHLKILESCGLLRRSKDGLWVNYSIVKGSRRPYVSILLAGLQHWLEDDPEILEMREKIPQIDRCAIVGERAETEKSADGMEA</sequence>
<dbReference type="CDD" id="cd00090">
    <property type="entry name" value="HTH_ARSR"/>
    <property type="match status" value="1"/>
</dbReference>
<dbReference type="SUPFAM" id="SSF46785">
    <property type="entry name" value="Winged helix' DNA-binding domain"/>
    <property type="match status" value="1"/>
</dbReference>
<dbReference type="InterPro" id="IPR036390">
    <property type="entry name" value="WH_DNA-bd_sf"/>
</dbReference>
<dbReference type="PROSITE" id="PS50987">
    <property type="entry name" value="HTH_ARSR_2"/>
    <property type="match status" value="1"/>
</dbReference>
<name>A0A7C4MPQ8_9BACT</name>
<reference evidence="5" key="1">
    <citation type="journal article" date="2020" name="mSystems">
        <title>Genome- and Community-Level Interaction Insights into Carbon Utilization and Element Cycling Functions of Hydrothermarchaeota in Hydrothermal Sediment.</title>
        <authorList>
            <person name="Zhou Z."/>
            <person name="Liu Y."/>
            <person name="Xu W."/>
            <person name="Pan J."/>
            <person name="Luo Z.H."/>
            <person name="Li M."/>
        </authorList>
    </citation>
    <scope>NUCLEOTIDE SEQUENCE [LARGE SCALE GENOMIC DNA]</scope>
    <source>
        <strain evidence="5">SpSt-477</strain>
    </source>
</reference>
<evidence type="ECO:0000256" key="2">
    <source>
        <dbReference type="ARBA" id="ARBA00023125"/>
    </source>
</evidence>
<gene>
    <name evidence="5" type="ORF">ENS29_04425</name>
</gene>
<dbReference type="InterPro" id="IPR001845">
    <property type="entry name" value="HTH_ArsR_DNA-bd_dom"/>
</dbReference>
<dbReference type="SMART" id="SM00418">
    <property type="entry name" value="HTH_ARSR"/>
    <property type="match status" value="1"/>
</dbReference>